<dbReference type="Pfam" id="PF07729">
    <property type="entry name" value="FCD"/>
    <property type="match status" value="1"/>
</dbReference>
<reference evidence="5 6" key="1">
    <citation type="journal article" date="2019" name="bioRxiv">
        <title>Bacteria contribute to plant secondary compound degradation in a generalist herbivore system.</title>
        <authorList>
            <person name="Francoeur C.B."/>
            <person name="Khadempour L."/>
            <person name="Moreira-Soto R.D."/>
            <person name="Gotting K."/>
            <person name="Book A.J."/>
            <person name="Pinto-Tomas A.A."/>
            <person name="Keefover-Ring K."/>
            <person name="Currie C.R."/>
        </authorList>
    </citation>
    <scope>NUCLEOTIDE SEQUENCE [LARGE SCALE GENOMIC DNA]</scope>
    <source>
        <strain evidence="5">Acro-835</strain>
    </source>
</reference>
<keyword evidence="6" id="KW-1185">Reference proteome</keyword>
<proteinExistence type="predicted"/>
<keyword evidence="1" id="KW-0805">Transcription regulation</keyword>
<evidence type="ECO:0000259" key="4">
    <source>
        <dbReference type="PROSITE" id="PS50949"/>
    </source>
</evidence>
<dbReference type="PANTHER" id="PTHR43537:SF53">
    <property type="entry name" value="HTH-TYPE TRANSCRIPTIONAL REPRESSOR NANR"/>
    <property type="match status" value="1"/>
</dbReference>
<dbReference type="InterPro" id="IPR036388">
    <property type="entry name" value="WH-like_DNA-bd_sf"/>
</dbReference>
<dbReference type="InterPro" id="IPR000524">
    <property type="entry name" value="Tscrpt_reg_HTH_GntR"/>
</dbReference>
<evidence type="ECO:0000256" key="1">
    <source>
        <dbReference type="ARBA" id="ARBA00023015"/>
    </source>
</evidence>
<dbReference type="InterPro" id="IPR008920">
    <property type="entry name" value="TF_FadR/GntR_C"/>
</dbReference>
<dbReference type="InterPro" id="IPR036390">
    <property type="entry name" value="WH_DNA-bd_sf"/>
</dbReference>
<evidence type="ECO:0000256" key="3">
    <source>
        <dbReference type="ARBA" id="ARBA00023163"/>
    </source>
</evidence>
<dbReference type="PRINTS" id="PR00035">
    <property type="entry name" value="HTHGNTR"/>
</dbReference>
<dbReference type="Proteomes" id="UP001515683">
    <property type="component" value="Unassembled WGS sequence"/>
</dbReference>
<accession>A0ABX0R716</accession>
<dbReference type="SMART" id="SM00345">
    <property type="entry name" value="HTH_GNTR"/>
    <property type="match status" value="1"/>
</dbReference>
<evidence type="ECO:0000256" key="2">
    <source>
        <dbReference type="ARBA" id="ARBA00023125"/>
    </source>
</evidence>
<keyword evidence="3" id="KW-0804">Transcription</keyword>
<protein>
    <submittedName>
        <fullName evidence="5">GntR family transcriptional regulator</fullName>
    </submittedName>
</protein>
<dbReference type="SUPFAM" id="SSF46785">
    <property type="entry name" value="Winged helix' DNA-binding domain"/>
    <property type="match status" value="1"/>
</dbReference>
<dbReference type="PROSITE" id="PS50949">
    <property type="entry name" value="HTH_GNTR"/>
    <property type="match status" value="1"/>
</dbReference>
<dbReference type="Gene3D" id="1.20.120.530">
    <property type="entry name" value="GntR ligand-binding domain-like"/>
    <property type="match status" value="1"/>
</dbReference>
<dbReference type="PANTHER" id="PTHR43537">
    <property type="entry name" value="TRANSCRIPTIONAL REGULATOR, GNTR FAMILY"/>
    <property type="match status" value="1"/>
</dbReference>
<dbReference type="Gene3D" id="1.10.10.10">
    <property type="entry name" value="Winged helix-like DNA-binding domain superfamily/Winged helix DNA-binding domain"/>
    <property type="match status" value="1"/>
</dbReference>
<sequence length="242" mass="27384">MTKYVGDTNNQRETGAMRVYAILRDEILTMQLAPGSAVDEISLAERFALSRSPIREALVRLSADGLVMISPNRTTSVAPMDFGRIPEFLDALDLLQRVVTRLAAIHRTADQMAAIRKAQKAYEKACAACIKSGNSQSMIEKNYEFHMVIAAAGHNVYFADLYRRLLEEGRRMLHLHFQFQTLDEHLTAEEISSDHVDIVNAIEQQDAEMAEKFAHLHATQFKGRFMQFLDRNLTANIPVNYP</sequence>
<dbReference type="InterPro" id="IPR011711">
    <property type="entry name" value="GntR_C"/>
</dbReference>
<dbReference type="RefSeq" id="WP_167011781.1">
    <property type="nucleotide sequence ID" value="NZ_VWXF01000001.1"/>
</dbReference>
<comment type="caution">
    <text evidence="5">The sequence shown here is derived from an EMBL/GenBank/DDBJ whole genome shotgun (WGS) entry which is preliminary data.</text>
</comment>
<organism evidence="5 6">
    <name type="scientific">Candidatus Pantoea multigeneris</name>
    <dbReference type="NCBI Taxonomy" id="2608357"/>
    <lineage>
        <taxon>Bacteria</taxon>
        <taxon>Pseudomonadati</taxon>
        <taxon>Pseudomonadota</taxon>
        <taxon>Gammaproteobacteria</taxon>
        <taxon>Enterobacterales</taxon>
        <taxon>Erwiniaceae</taxon>
        <taxon>Pantoea</taxon>
    </lineage>
</organism>
<gene>
    <name evidence="5" type="ORF">F3J40_00015</name>
</gene>
<evidence type="ECO:0000313" key="6">
    <source>
        <dbReference type="Proteomes" id="UP001515683"/>
    </source>
</evidence>
<keyword evidence="2" id="KW-0238">DNA-binding</keyword>
<dbReference type="SMART" id="SM00895">
    <property type="entry name" value="FCD"/>
    <property type="match status" value="1"/>
</dbReference>
<dbReference type="EMBL" id="VWXF01000001">
    <property type="protein sequence ID" value="NIF20006.1"/>
    <property type="molecule type" value="Genomic_DNA"/>
</dbReference>
<name>A0ABX0R716_9GAMM</name>
<dbReference type="Pfam" id="PF00392">
    <property type="entry name" value="GntR"/>
    <property type="match status" value="1"/>
</dbReference>
<evidence type="ECO:0000313" key="5">
    <source>
        <dbReference type="EMBL" id="NIF20006.1"/>
    </source>
</evidence>
<dbReference type="SUPFAM" id="SSF48008">
    <property type="entry name" value="GntR ligand-binding domain-like"/>
    <property type="match status" value="1"/>
</dbReference>
<dbReference type="CDD" id="cd07377">
    <property type="entry name" value="WHTH_GntR"/>
    <property type="match status" value="1"/>
</dbReference>
<feature type="domain" description="HTH gntR-type" evidence="4">
    <location>
        <begin position="13"/>
        <end position="80"/>
    </location>
</feature>